<dbReference type="EMBL" id="JAGYPG010000002">
    <property type="protein sequence ID" value="MBS4195481.1"/>
    <property type="molecule type" value="Genomic_DNA"/>
</dbReference>
<dbReference type="AlphaFoldDB" id="A0A942TEV1"/>
<proteinExistence type="predicted"/>
<name>A0A942TEV1_9BACI</name>
<evidence type="ECO:0000313" key="1">
    <source>
        <dbReference type="EMBL" id="MBS4195481.1"/>
    </source>
</evidence>
<accession>A0A942TEV1</accession>
<dbReference type="RefSeq" id="WP_213124696.1">
    <property type="nucleotide sequence ID" value="NZ_JAGYPG010000002.1"/>
</dbReference>
<reference evidence="1 2" key="1">
    <citation type="submission" date="2021-05" db="EMBL/GenBank/DDBJ databases">
        <title>Novel Bacillus species.</title>
        <authorList>
            <person name="Liu G."/>
        </authorList>
    </citation>
    <scope>NUCLEOTIDE SEQUENCE [LARGE SCALE GENOMIC DNA]</scope>
    <source>
        <strain evidence="2">FJAT-49780</strain>
    </source>
</reference>
<comment type="caution">
    <text evidence="1">The sequence shown here is derived from an EMBL/GenBank/DDBJ whole genome shotgun (WGS) entry which is preliminary data.</text>
</comment>
<dbReference type="Pfam" id="PF14281">
    <property type="entry name" value="PDDEXK_4"/>
    <property type="match status" value="1"/>
</dbReference>
<sequence length="432" mass="50339">MTLMKCPKCGAGLIEDASEIIKEREDGGVEVDAYSAYVCEKNCGYTKLIDPVPEIIAQQGEDRLLLLYPNEQGRILELHDSVIWPPMHFQSILARGYWEYYTGNHDVMLLLENARDSESAYLTPPNLFQFATSELSQDAFLCWLLSWGQKGYRYHDEPLHNVALDFVSSIFTAHHLSAPPIRSIEIIRQFKSLDVLAIINNEYAILIEDKTYTKNHSNQLVRYRETVRKEYPNLIQLPIYFKIADQSHYRSVESAGYFPFTRKMMLNIMEKGKDVQNSIFVDYLRHLQSIEQQVSAFWSIPISEWDAFAWQGFYQELQKEIAGDWGYVSNPKGGFWGFWWQQQKKQRYYFQLEKQKLCVKVVAEEGENKRELRERTMKEVLCRSEKENLSLQKPARTRSGKTMTVAEKLDYIIVNDAGLVDIKATIEGLKRF</sequence>
<dbReference type="InterPro" id="IPR029470">
    <property type="entry name" value="PDDEXK_4"/>
</dbReference>
<keyword evidence="2" id="KW-1185">Reference proteome</keyword>
<protein>
    <submittedName>
        <fullName evidence="1">PD-(D/E)XK nuclease family protein</fullName>
    </submittedName>
</protein>
<evidence type="ECO:0000313" key="2">
    <source>
        <dbReference type="Proteomes" id="UP000681414"/>
    </source>
</evidence>
<dbReference type="Proteomes" id="UP000681414">
    <property type="component" value="Unassembled WGS sequence"/>
</dbReference>
<organism evidence="1 2">
    <name type="scientific">Lederbergia citri</name>
    <dbReference type="NCBI Taxonomy" id="2833580"/>
    <lineage>
        <taxon>Bacteria</taxon>
        <taxon>Bacillati</taxon>
        <taxon>Bacillota</taxon>
        <taxon>Bacilli</taxon>
        <taxon>Bacillales</taxon>
        <taxon>Bacillaceae</taxon>
        <taxon>Lederbergia</taxon>
    </lineage>
</organism>
<gene>
    <name evidence="1" type="ORF">KHA97_10475</name>
</gene>